<evidence type="ECO:0000313" key="2">
    <source>
        <dbReference type="Proteomes" id="UP001595075"/>
    </source>
</evidence>
<feature type="non-terminal residue" evidence="1">
    <location>
        <position position="103"/>
    </location>
</feature>
<name>A0ABR4C0Y9_9HELO</name>
<reference evidence="1 2" key="1">
    <citation type="journal article" date="2024" name="Commun. Biol.">
        <title>Comparative genomic analysis of thermophilic fungi reveals convergent evolutionary adaptations and gene losses.</title>
        <authorList>
            <person name="Steindorff A.S."/>
            <person name="Aguilar-Pontes M.V."/>
            <person name="Robinson A.J."/>
            <person name="Andreopoulos B."/>
            <person name="LaButti K."/>
            <person name="Kuo A."/>
            <person name="Mondo S."/>
            <person name="Riley R."/>
            <person name="Otillar R."/>
            <person name="Haridas S."/>
            <person name="Lipzen A."/>
            <person name="Grimwood J."/>
            <person name="Schmutz J."/>
            <person name="Clum A."/>
            <person name="Reid I.D."/>
            <person name="Moisan M.C."/>
            <person name="Butler G."/>
            <person name="Nguyen T.T.M."/>
            <person name="Dewar K."/>
            <person name="Conant G."/>
            <person name="Drula E."/>
            <person name="Henrissat B."/>
            <person name="Hansel C."/>
            <person name="Singer S."/>
            <person name="Hutchinson M.I."/>
            <person name="de Vries R.P."/>
            <person name="Natvig D.O."/>
            <person name="Powell A.J."/>
            <person name="Tsang A."/>
            <person name="Grigoriev I.V."/>
        </authorList>
    </citation>
    <scope>NUCLEOTIDE SEQUENCE [LARGE SCALE GENOMIC DNA]</scope>
    <source>
        <strain evidence="1 2">CBS 494.80</strain>
    </source>
</reference>
<accession>A0ABR4C0Y9</accession>
<evidence type="ECO:0000313" key="1">
    <source>
        <dbReference type="EMBL" id="KAL2063585.1"/>
    </source>
</evidence>
<dbReference type="EMBL" id="JAZHXI010000015">
    <property type="protein sequence ID" value="KAL2063585.1"/>
    <property type="molecule type" value="Genomic_DNA"/>
</dbReference>
<organism evidence="1 2">
    <name type="scientific">Oculimacula yallundae</name>
    <dbReference type="NCBI Taxonomy" id="86028"/>
    <lineage>
        <taxon>Eukaryota</taxon>
        <taxon>Fungi</taxon>
        <taxon>Dikarya</taxon>
        <taxon>Ascomycota</taxon>
        <taxon>Pezizomycotina</taxon>
        <taxon>Leotiomycetes</taxon>
        <taxon>Helotiales</taxon>
        <taxon>Ploettnerulaceae</taxon>
        <taxon>Oculimacula</taxon>
    </lineage>
</organism>
<dbReference type="Proteomes" id="UP001595075">
    <property type="component" value="Unassembled WGS sequence"/>
</dbReference>
<keyword evidence="2" id="KW-1185">Reference proteome</keyword>
<protein>
    <submittedName>
        <fullName evidence="1">Uncharacterized protein</fullName>
    </submittedName>
</protein>
<sequence>MVDSKRTDVLPMGVVAMNKTRSQCLANLGGPSSERLSRIRRRASSTQLRLRAIDLEDAKVDEVTTLCDAGKSNRGSIVIMPSFTSTLSRYLNAERCLTLLLNN</sequence>
<proteinExistence type="predicted"/>
<gene>
    <name evidence="1" type="ORF">VTL71DRAFT_5390</name>
</gene>
<comment type="caution">
    <text evidence="1">The sequence shown here is derived from an EMBL/GenBank/DDBJ whole genome shotgun (WGS) entry which is preliminary data.</text>
</comment>